<protein>
    <recommendedName>
        <fullName evidence="2">histidine kinase</fullName>
        <ecNumber evidence="2">2.7.13.3</ecNumber>
    </recommendedName>
</protein>
<dbReference type="EC" id="2.7.13.3" evidence="2"/>
<accession>A0A3E0DYF3</accession>
<dbReference type="InterPro" id="IPR005467">
    <property type="entry name" value="His_kinase_dom"/>
</dbReference>
<dbReference type="SMART" id="SM00388">
    <property type="entry name" value="HisKA"/>
    <property type="match status" value="1"/>
</dbReference>
<reference evidence="6 7" key="1">
    <citation type="submission" date="2018-08" db="EMBL/GenBank/DDBJ databases">
        <title>Genomic Encyclopedia of Archaeal and Bacterial Type Strains, Phase II (KMG-II): from individual species to whole genera.</title>
        <authorList>
            <person name="Goeker M."/>
        </authorList>
    </citation>
    <scope>NUCLEOTIDE SEQUENCE [LARGE SCALE GENOMIC DNA]</scope>
    <source>
        <strain evidence="6 7">DSM 15986</strain>
    </source>
</reference>
<dbReference type="InterPro" id="IPR036890">
    <property type="entry name" value="HATPase_C_sf"/>
</dbReference>
<dbReference type="CDD" id="cd00082">
    <property type="entry name" value="HisKA"/>
    <property type="match status" value="1"/>
</dbReference>
<dbReference type="SUPFAM" id="SSF47384">
    <property type="entry name" value="Homodimeric domain of signal transducing histidine kinase"/>
    <property type="match status" value="1"/>
</dbReference>
<dbReference type="Proteomes" id="UP000256405">
    <property type="component" value="Unassembled WGS sequence"/>
</dbReference>
<dbReference type="Gene3D" id="1.10.287.130">
    <property type="match status" value="1"/>
</dbReference>
<dbReference type="InterPro" id="IPR003661">
    <property type="entry name" value="HisK_dim/P_dom"/>
</dbReference>
<comment type="catalytic activity">
    <reaction evidence="1">
        <text>ATP + protein L-histidine = ADP + protein N-phospho-L-histidine.</text>
        <dbReference type="EC" id="2.7.13.3"/>
    </reaction>
</comment>
<dbReference type="InterPro" id="IPR004358">
    <property type="entry name" value="Sig_transdc_His_kin-like_C"/>
</dbReference>
<evidence type="ECO:0000313" key="7">
    <source>
        <dbReference type="Proteomes" id="UP000256405"/>
    </source>
</evidence>
<dbReference type="SUPFAM" id="SSF55874">
    <property type="entry name" value="ATPase domain of HSP90 chaperone/DNA topoisomerase II/histidine kinase"/>
    <property type="match status" value="1"/>
</dbReference>
<proteinExistence type="predicted"/>
<dbReference type="PROSITE" id="PS50109">
    <property type="entry name" value="HIS_KIN"/>
    <property type="match status" value="1"/>
</dbReference>
<evidence type="ECO:0000313" key="6">
    <source>
        <dbReference type="EMBL" id="REG91082.1"/>
    </source>
</evidence>
<evidence type="ECO:0000256" key="4">
    <source>
        <dbReference type="SAM" id="Coils"/>
    </source>
</evidence>
<evidence type="ECO:0000256" key="3">
    <source>
        <dbReference type="ARBA" id="ARBA00022553"/>
    </source>
</evidence>
<dbReference type="InterPro" id="IPR003594">
    <property type="entry name" value="HATPase_dom"/>
</dbReference>
<organism evidence="6 7">
    <name type="scientific">Algoriphagus antarcticus</name>
    <dbReference type="NCBI Taxonomy" id="238540"/>
    <lineage>
        <taxon>Bacteria</taxon>
        <taxon>Pseudomonadati</taxon>
        <taxon>Bacteroidota</taxon>
        <taxon>Cytophagia</taxon>
        <taxon>Cytophagales</taxon>
        <taxon>Cyclobacteriaceae</taxon>
        <taxon>Algoriphagus</taxon>
    </lineage>
</organism>
<name>A0A3E0DYF3_9BACT</name>
<dbReference type="Gene3D" id="3.10.450.50">
    <property type="match status" value="1"/>
</dbReference>
<dbReference type="Pfam" id="PF02518">
    <property type="entry name" value="HATPase_c"/>
    <property type="match status" value="1"/>
</dbReference>
<dbReference type="SMART" id="SM00387">
    <property type="entry name" value="HATPase_c"/>
    <property type="match status" value="1"/>
</dbReference>
<dbReference type="InterPro" id="IPR032710">
    <property type="entry name" value="NTF2-like_dom_sf"/>
</dbReference>
<dbReference type="PANTHER" id="PTHR43065:SF42">
    <property type="entry name" value="TWO-COMPONENT SENSOR PPRA"/>
    <property type="match status" value="1"/>
</dbReference>
<evidence type="ECO:0000259" key="5">
    <source>
        <dbReference type="PROSITE" id="PS50109"/>
    </source>
</evidence>
<evidence type="ECO:0000256" key="1">
    <source>
        <dbReference type="ARBA" id="ARBA00000085"/>
    </source>
</evidence>
<dbReference type="EMBL" id="QUNF01000005">
    <property type="protein sequence ID" value="REG91082.1"/>
    <property type="molecule type" value="Genomic_DNA"/>
</dbReference>
<keyword evidence="4" id="KW-0175">Coiled coil</keyword>
<dbReference type="RefSeq" id="WP_086539535.1">
    <property type="nucleotide sequence ID" value="NZ_MSSW01000002.1"/>
</dbReference>
<evidence type="ECO:0000256" key="2">
    <source>
        <dbReference type="ARBA" id="ARBA00012438"/>
    </source>
</evidence>
<feature type="domain" description="Histidine kinase" evidence="5">
    <location>
        <begin position="1329"/>
        <end position="1584"/>
    </location>
</feature>
<dbReference type="PANTHER" id="PTHR43065">
    <property type="entry name" value="SENSOR HISTIDINE KINASE"/>
    <property type="match status" value="1"/>
</dbReference>
<keyword evidence="7" id="KW-1185">Reference proteome</keyword>
<feature type="coiled-coil region" evidence="4">
    <location>
        <begin position="1283"/>
        <end position="1317"/>
    </location>
</feature>
<dbReference type="Pfam" id="PF13474">
    <property type="entry name" value="SnoaL_3"/>
    <property type="match status" value="1"/>
</dbReference>
<dbReference type="InterPro" id="IPR037401">
    <property type="entry name" value="SnoaL-like"/>
</dbReference>
<dbReference type="InterPro" id="IPR036097">
    <property type="entry name" value="HisK_dim/P_sf"/>
</dbReference>
<sequence length="1585" mass="180902">MNIPSKLKAELAEWLDTYWKTYLSGDLDTWATFIKEDYYNIGGTKEEIWHSKEEILAYSNSIKDQMIGQAEVRNRKIEATPYGDHVMVNEFTDLYVKIDGEWSFYGPFRMSSLLEKTDTGWIALHQHGSYPDMKATEGEAFAADALRSENLRLQAAVDQRTAELVIKNKELEIESALERVRAVAMGMKSPDNMFQVCRVISYELSQFGIQGIRNVQTVIIQEKRKIYDCYQYFPAYQREILEHTEYLKNQVEGALVNRMLEAKDGYFEGNLAGQEFQEFRTHRKEENHLADPLMDGVDEIFYFFYSIGPGALGITLYQELSPDGLAILKRFHQVFSLAYSRFRDIEKAEAQAREAQIEAALERVRAETMAMHSSEDVGKCILKMFGELTALGVHEGTRFGIGILNHDNNNNQLWTARKDGKDVKMHIGNLDMNSHPLLKSARKAWKEQIPFHQYILEGKDLLDYYQMLNNAPDYKIQIAIEKLPKIEIQLCFIFEHGFFYAFSPHEFQPELIHTIQRFTSQFAQTYRRYLDLVMAEAQTREARIEAALEKVRSRSLAMHKSEELKEVIQVVYDQFLQLKIHIDHAGFIIDYKERDDMHIWLADHQQGVPTEITIPYFDSPHWNSFREAKANGDNFFANLLPFEVKNKFYRNIFELIPEVTEDAQQTIFSKPALAISTVLLDHVGLYMENYADTPFSDEENGILMRFGKVFEQAYTRFLDLQKAETQTRESQINLAVERVRATAMAMHQTSDLDKVNKEILNQLNWLQVPGLSGVTFYLIDENGWVKAWDFSSPGNMGEQNSYTLHYDSNRHEMLGFPFKILQQTDLNYFVADYPLEKLEKAVYELEEINPAIAKIVMEALSTGALTHQWGACCRISNGLLGIDLVIPPSEDTKTIGLKIAGAFNQAYIRFLDLQKAEAQAREAQIEAALERVRSRTMAMQSSEELADAAYVLFEQLNILGVTHERINIGIVDETSQSIDFWATEQGGKQLNTKFSGRISEPTTLSKSYQAWKKGAKSLVVDLQGEELKSWLQFMAEEIKIPFNKSFLHDRRVQTAGFFSKGMLVVTSPEPLGEEALYLLEKFAGVFDLTYTRFSDLKQAEAQAREAKIEVAMERIRTKALAMQSSTELSEVAKVLREQMGILGHEDLEASVVHLYLADSPTFESWYAFRAGDQIIEGNATFRLENSALAKEFLKLYEDEVTEYTMEVKGQKLEEWLAEIKRNAPKIAAYWGDLPPERQFYHFSDFSGGALLMVSHQDPTDETRMLQKRCASVFELAYKRFLDLRFKEEQSVKLAQEKQRLEITLRDLQDTQKQLIQSEKMASLGELTAGIAHEIQNPLNFVNNFSEVSNELIAEIEEERAKSQEARDETLVSEILRDVKENLIKISHHGKRADGIVKGMLEHSRKSEGTKTPTNLNGLADEFLRLSYHGLRAKDKSFNADFELDLDPNLPKVDVIPQDIGRVLLNLINNAFYAVNEKAKATNQSEDYKPTVKVSTSYSPLQSLSRDIGRGGSVQISISDNGPGIPDAIKDKIFQPFFTTKPTGQGTGLGLSLAYDIVKAHGGELKVETKEGQGITFIIQIPNHSS</sequence>
<dbReference type="PRINTS" id="PR00344">
    <property type="entry name" value="BCTRLSENSOR"/>
</dbReference>
<gene>
    <name evidence="6" type="ORF">C8N25_105195</name>
</gene>
<keyword evidence="3" id="KW-0597">Phosphoprotein</keyword>
<comment type="caution">
    <text evidence="6">The sequence shown here is derived from an EMBL/GenBank/DDBJ whole genome shotgun (WGS) entry which is preliminary data.</text>
</comment>
<dbReference type="SUPFAM" id="SSF54427">
    <property type="entry name" value="NTF2-like"/>
    <property type="match status" value="1"/>
</dbReference>
<dbReference type="Gene3D" id="3.30.565.10">
    <property type="entry name" value="Histidine kinase-like ATPase, C-terminal domain"/>
    <property type="match status" value="1"/>
</dbReference>
<dbReference type="OrthoDB" id="9806995at2"/>
<dbReference type="GO" id="GO:0000155">
    <property type="term" value="F:phosphorelay sensor kinase activity"/>
    <property type="evidence" value="ECO:0007669"/>
    <property type="project" value="InterPro"/>
</dbReference>